<dbReference type="AlphaFoldDB" id="A0A7E4VT18"/>
<dbReference type="Proteomes" id="UP000492821">
    <property type="component" value="Unassembled WGS sequence"/>
</dbReference>
<reference evidence="2" key="1">
    <citation type="journal article" date="2013" name="Genetics">
        <title>The draft genome and transcriptome of Panagrellus redivivus are shaped by the harsh demands of a free-living lifestyle.</title>
        <authorList>
            <person name="Srinivasan J."/>
            <person name="Dillman A.R."/>
            <person name="Macchietto M.G."/>
            <person name="Heikkinen L."/>
            <person name="Lakso M."/>
            <person name="Fracchia K.M."/>
            <person name="Antoshechkin I."/>
            <person name="Mortazavi A."/>
            <person name="Wong G."/>
            <person name="Sternberg P.W."/>
        </authorList>
    </citation>
    <scope>NUCLEOTIDE SEQUENCE [LARGE SCALE GENOMIC DNA]</scope>
    <source>
        <strain evidence="2">MT8872</strain>
    </source>
</reference>
<dbReference type="WBParaSite" id="Pan_g2816.t1">
    <property type="protein sequence ID" value="Pan_g2816.t1"/>
    <property type="gene ID" value="Pan_g2816"/>
</dbReference>
<dbReference type="Gene3D" id="2.40.70.10">
    <property type="entry name" value="Acid Proteases"/>
    <property type="match status" value="1"/>
</dbReference>
<protein>
    <submittedName>
        <fullName evidence="3">DUF1758 domain-containing protein</fullName>
    </submittedName>
</protein>
<dbReference type="InterPro" id="IPR008737">
    <property type="entry name" value="DUF1758"/>
</dbReference>
<accession>A0A7E4VT18</accession>
<dbReference type="Pfam" id="PF05585">
    <property type="entry name" value="DUF1758"/>
    <property type="match status" value="1"/>
</dbReference>
<proteinExistence type="predicted"/>
<evidence type="ECO:0000313" key="3">
    <source>
        <dbReference type="WBParaSite" id="Pan_g2816.t1"/>
    </source>
</evidence>
<keyword evidence="2" id="KW-1185">Reference proteome</keyword>
<evidence type="ECO:0000313" key="2">
    <source>
        <dbReference type="Proteomes" id="UP000492821"/>
    </source>
</evidence>
<name>A0A7E4VT18_PANRE</name>
<organism evidence="2 3">
    <name type="scientific">Panagrellus redivivus</name>
    <name type="common">Microworm</name>
    <dbReference type="NCBI Taxonomy" id="6233"/>
    <lineage>
        <taxon>Eukaryota</taxon>
        <taxon>Metazoa</taxon>
        <taxon>Ecdysozoa</taxon>
        <taxon>Nematoda</taxon>
        <taxon>Chromadorea</taxon>
        <taxon>Rhabditida</taxon>
        <taxon>Tylenchina</taxon>
        <taxon>Panagrolaimomorpha</taxon>
        <taxon>Panagrolaimoidea</taxon>
        <taxon>Panagrolaimidae</taxon>
        <taxon>Panagrellus</taxon>
    </lineage>
</organism>
<feature type="domain" description="DUF1758" evidence="1">
    <location>
        <begin position="183"/>
        <end position="293"/>
    </location>
</feature>
<reference evidence="3" key="2">
    <citation type="submission" date="2020-10" db="UniProtKB">
        <authorList>
            <consortium name="WormBaseParasite"/>
        </authorList>
    </citation>
    <scope>IDENTIFICATION</scope>
</reference>
<sequence length="293" mass="32954">MIKLLHEEYGSNQKAIIDPFAVMNGLRTRAQHGNTLETMGKLQLILNQLEAHGENIDHCAYYFIFMDRLPKKLFTRISYMGGIPDTIAELKKKAYEAYKNIRIEKQHDARFVDDHQSNHCYGRPTCSKCGNLHNSFLCNSGTSKRSEPPKKEKPTTVACAVQPKSDKPASASNILLITANTKVQNPETKASRKAVIFIDTGSEASFIHRKLARQLRLKPECQVTLNIKPFEAAEMPLKTKQTTVRLQLADGAWKPLKVYIVDNFIGKVKRADGDDKASPSIREETPDILIGMD</sequence>
<evidence type="ECO:0000259" key="1">
    <source>
        <dbReference type="Pfam" id="PF05585"/>
    </source>
</evidence>
<dbReference type="InterPro" id="IPR021109">
    <property type="entry name" value="Peptidase_aspartic_dom_sf"/>
</dbReference>